<dbReference type="OrthoDB" id="9811483at2"/>
<dbReference type="NCBIfam" id="TIGR03062">
    <property type="entry name" value="pip_yhgE_Cterm"/>
    <property type="match status" value="1"/>
</dbReference>
<dbReference type="Pfam" id="PF12698">
    <property type="entry name" value="ABC2_membrane_3"/>
    <property type="match status" value="2"/>
</dbReference>
<dbReference type="Proteomes" id="UP000412028">
    <property type="component" value="Unassembled WGS sequence"/>
</dbReference>
<dbReference type="PANTHER" id="PTHR43077">
    <property type="entry name" value="TRANSPORT PERMEASE YVFS-RELATED"/>
    <property type="match status" value="1"/>
</dbReference>
<sequence length="810" mass="84171">MRNILQIFIRDVRNAVSNVIGVIVTMGLVIVPSLYAWFNIAASWDPYSNTASLKVAVASADKGYQSDLIPVKINVGETVISTLRANHQLDWVFTDPDKAEDGVRSGDYYAAIVIPDSFSADMMTLFSPKVKHAKLKYYTNEKINAIAPHVTDEGADTITNQIDSTFAKTIGQVGLDLATTLAKYAQSDQMQNYVANATGHINAMGDQLASASAQTASYSKLLGATEGIIDSTSNLINSSGSAVADAKNGLNQAQDGVKSLDGALSGTANTLSAALSRSEQSYDSVSGQVDTAFDAIGTQSDEAGKQLTDLSGKVSSAADGYQTLIDSLNDMKNATGGSGGSGGAGGANGDVQTALDDAITAVTNAQKAQKDLAGQLSNAAGTINGTSDDITAKRNDLKNQIADAKKSVTDVRNTYDSGLKPKLAALADSIDTVSSQTRGVADGVSATVNDLKNVSGSADTSIAGIRKILDSATQRLASAGDSMHELGKQIAGIAGSAESGTGASGTGGGTGTGTGTGDAGANGTQTESNGTQTESNGTQSGTNGTQSDSDTNDGPSSSTDSLSSAQLDQLANLDPEALATLLSSPVSVNRVAVYHIANYGSAMAPFYTILAIWVGSIVLVAMMKVAMSDRGREEVLAATGAPRLRLHQQYFGRYLFFMLLALLQGALVGLGDLYYLGIQSEHPLQFLLVCEVAAIVFSNITYTLALSFGDIGKAIAVVLLVMQVAGSGGTFPIETLPPVFRALYPFLPFPHGIAAMHAAMAGAFGAEFWRETALLAAFIVPSLLLGLVLRKPVIRLNDWIIRNLESTKLM</sequence>
<protein>
    <submittedName>
        <fullName evidence="9">YhgE/Pip domain-containing protein</fullName>
    </submittedName>
</protein>
<evidence type="ECO:0000256" key="6">
    <source>
        <dbReference type="SAM" id="MobiDB-lite"/>
    </source>
</evidence>
<keyword evidence="5" id="KW-0175">Coiled coil</keyword>
<keyword evidence="2 7" id="KW-0812">Transmembrane</keyword>
<comment type="subcellular location">
    <subcellularLocation>
        <location evidence="1">Membrane</location>
        <topology evidence="1">Multi-pass membrane protein</topology>
    </subcellularLocation>
</comment>
<feature type="transmembrane region" description="Helical" evidence="7">
    <location>
        <begin position="654"/>
        <end position="678"/>
    </location>
</feature>
<gene>
    <name evidence="9" type="ORF">EMO89_07120</name>
</gene>
<feature type="transmembrane region" description="Helical" evidence="7">
    <location>
        <begin position="772"/>
        <end position="789"/>
    </location>
</feature>
<evidence type="ECO:0000259" key="8">
    <source>
        <dbReference type="Pfam" id="PF12698"/>
    </source>
</evidence>
<evidence type="ECO:0000256" key="2">
    <source>
        <dbReference type="ARBA" id="ARBA00022692"/>
    </source>
</evidence>
<organism evidence="9 10">
    <name type="scientific">Bifidobacterium tissieri</name>
    <dbReference type="NCBI Taxonomy" id="1630162"/>
    <lineage>
        <taxon>Bacteria</taxon>
        <taxon>Bacillati</taxon>
        <taxon>Actinomycetota</taxon>
        <taxon>Actinomycetes</taxon>
        <taxon>Bifidobacteriales</taxon>
        <taxon>Bifidobacteriaceae</taxon>
        <taxon>Bifidobacterium</taxon>
    </lineage>
</organism>
<accession>A0A5M9ZQD9</accession>
<dbReference type="EMBL" id="RZUI01000008">
    <property type="protein sequence ID" value="KAA8829897.1"/>
    <property type="molecule type" value="Genomic_DNA"/>
</dbReference>
<evidence type="ECO:0000256" key="7">
    <source>
        <dbReference type="SAM" id="Phobius"/>
    </source>
</evidence>
<dbReference type="RefSeq" id="WP_150381500.1">
    <property type="nucleotide sequence ID" value="NZ_RZUI01000008.1"/>
</dbReference>
<dbReference type="GO" id="GO:0016020">
    <property type="term" value="C:membrane"/>
    <property type="evidence" value="ECO:0007669"/>
    <property type="project" value="UniProtKB-SubCell"/>
</dbReference>
<dbReference type="PANTHER" id="PTHR43077:SF10">
    <property type="entry name" value="TRANSPORT PERMEASE PROTEIN"/>
    <property type="match status" value="1"/>
</dbReference>
<dbReference type="AlphaFoldDB" id="A0A5M9ZQD9"/>
<keyword evidence="3 7" id="KW-1133">Transmembrane helix</keyword>
<feature type="compositionally biased region" description="Gly residues" evidence="6">
    <location>
        <begin position="502"/>
        <end position="520"/>
    </location>
</feature>
<evidence type="ECO:0000313" key="10">
    <source>
        <dbReference type="Proteomes" id="UP000412028"/>
    </source>
</evidence>
<dbReference type="InterPro" id="IPR017500">
    <property type="entry name" value="Phage_infect_YhgE_N"/>
</dbReference>
<evidence type="ECO:0000256" key="1">
    <source>
        <dbReference type="ARBA" id="ARBA00004141"/>
    </source>
</evidence>
<dbReference type="GO" id="GO:0140359">
    <property type="term" value="F:ABC-type transporter activity"/>
    <property type="evidence" value="ECO:0007669"/>
    <property type="project" value="InterPro"/>
</dbReference>
<dbReference type="InterPro" id="IPR013525">
    <property type="entry name" value="ABC2_TM"/>
</dbReference>
<feature type="domain" description="ABC-2 type transporter transmembrane" evidence="8">
    <location>
        <begin position="29"/>
        <end position="187"/>
    </location>
</feature>
<evidence type="ECO:0000313" key="9">
    <source>
        <dbReference type="EMBL" id="KAA8829897.1"/>
    </source>
</evidence>
<name>A0A5M9ZQD9_9BIFI</name>
<evidence type="ECO:0000256" key="3">
    <source>
        <dbReference type="ARBA" id="ARBA00022989"/>
    </source>
</evidence>
<feature type="transmembrane region" description="Helical" evidence="7">
    <location>
        <begin position="12"/>
        <end position="38"/>
    </location>
</feature>
<feature type="compositionally biased region" description="Polar residues" evidence="6">
    <location>
        <begin position="527"/>
        <end position="555"/>
    </location>
</feature>
<evidence type="ECO:0000256" key="4">
    <source>
        <dbReference type="ARBA" id="ARBA00023136"/>
    </source>
</evidence>
<feature type="transmembrane region" description="Helical" evidence="7">
    <location>
        <begin position="684"/>
        <end position="702"/>
    </location>
</feature>
<dbReference type="InterPro" id="IPR051328">
    <property type="entry name" value="T7SS_ABC-Transporter"/>
</dbReference>
<evidence type="ECO:0000256" key="5">
    <source>
        <dbReference type="SAM" id="Coils"/>
    </source>
</evidence>
<dbReference type="InterPro" id="IPR017501">
    <property type="entry name" value="Phage_infect_YhgE_C"/>
</dbReference>
<feature type="transmembrane region" description="Helical" evidence="7">
    <location>
        <begin position="714"/>
        <end position="733"/>
    </location>
</feature>
<reference evidence="9 10" key="1">
    <citation type="journal article" date="2019" name="Syst. Appl. Microbiol.">
        <title>Characterization of Bifidobacterium species in feaces of the Egyptian fruit bat: Description of B. vespertilionis sp. nov. and B. rousetti sp. nov.</title>
        <authorList>
            <person name="Modesto M."/>
            <person name="Satti M."/>
            <person name="Watanabe K."/>
            <person name="Puglisi E."/>
            <person name="Morelli L."/>
            <person name="Huang C.-H."/>
            <person name="Liou J.-S."/>
            <person name="Miyashita M."/>
            <person name="Tamura T."/>
            <person name="Saito S."/>
            <person name="Mori K."/>
            <person name="Huang L."/>
            <person name="Sciavilla P."/>
            <person name="Sandri C."/>
            <person name="Spiezio C."/>
            <person name="Vitali F."/>
            <person name="Cavalieri D."/>
            <person name="Perpetuini G."/>
            <person name="Tofalo R."/>
            <person name="Bonetti A."/>
            <person name="Arita M."/>
            <person name="Mattarelli P."/>
        </authorList>
    </citation>
    <scope>NUCLEOTIDE SEQUENCE [LARGE SCALE GENOMIC DNA]</scope>
    <source>
        <strain evidence="9 10">RST7</strain>
    </source>
</reference>
<keyword evidence="4 7" id="KW-0472">Membrane</keyword>
<proteinExistence type="predicted"/>
<comment type="caution">
    <text evidence="9">The sequence shown here is derived from an EMBL/GenBank/DDBJ whole genome shotgun (WGS) entry which is preliminary data.</text>
</comment>
<feature type="transmembrane region" description="Helical" evidence="7">
    <location>
        <begin position="604"/>
        <end position="623"/>
    </location>
</feature>
<feature type="compositionally biased region" description="Low complexity" evidence="6">
    <location>
        <begin position="556"/>
        <end position="565"/>
    </location>
</feature>
<feature type="coiled-coil region" evidence="5">
    <location>
        <begin position="387"/>
        <end position="414"/>
    </location>
</feature>
<dbReference type="NCBIfam" id="TIGR03061">
    <property type="entry name" value="pip_yhgE_Nterm"/>
    <property type="match status" value="1"/>
</dbReference>
<feature type="region of interest" description="Disordered" evidence="6">
    <location>
        <begin position="497"/>
        <end position="565"/>
    </location>
</feature>
<dbReference type="Gene3D" id="3.40.1710.10">
    <property type="entry name" value="abc type-2 transporter like domain"/>
    <property type="match status" value="1"/>
</dbReference>
<feature type="domain" description="ABC-2 type transporter transmembrane" evidence="8">
    <location>
        <begin position="561"/>
        <end position="787"/>
    </location>
</feature>